<keyword evidence="2 5" id="KW-0813">Transport</keyword>
<dbReference type="Proteomes" id="UP000199481">
    <property type="component" value="Unassembled WGS sequence"/>
</dbReference>
<dbReference type="Gene3D" id="3.40.190.10">
    <property type="entry name" value="Periplasmic binding protein-like II"/>
    <property type="match status" value="2"/>
</dbReference>
<gene>
    <name evidence="6" type="ORF">SAMN04487752_0830</name>
</gene>
<name>A0A1H0YAT0_9LACT</name>
<dbReference type="InterPro" id="IPR006060">
    <property type="entry name" value="Maltose/Cyclodextrin-bd"/>
</dbReference>
<keyword evidence="5" id="KW-1003">Cell membrane</keyword>
<dbReference type="Pfam" id="PF13416">
    <property type="entry name" value="SBP_bac_8"/>
    <property type="match status" value="1"/>
</dbReference>
<dbReference type="InterPro" id="IPR006059">
    <property type="entry name" value="SBP"/>
</dbReference>
<dbReference type="GO" id="GO:0015768">
    <property type="term" value="P:maltose transport"/>
    <property type="evidence" value="ECO:0007669"/>
    <property type="project" value="TreeGrafter"/>
</dbReference>
<dbReference type="RefSeq" id="WP_089975395.1">
    <property type="nucleotide sequence ID" value="NZ_CP084916.1"/>
</dbReference>
<dbReference type="GO" id="GO:0015144">
    <property type="term" value="F:carbohydrate transmembrane transporter activity"/>
    <property type="evidence" value="ECO:0007669"/>
    <property type="project" value="InterPro"/>
</dbReference>
<organism evidence="6 7">
    <name type="scientific">Carnobacterium viridans</name>
    <dbReference type="NCBI Taxonomy" id="174587"/>
    <lineage>
        <taxon>Bacteria</taxon>
        <taxon>Bacillati</taxon>
        <taxon>Bacillota</taxon>
        <taxon>Bacilli</taxon>
        <taxon>Lactobacillales</taxon>
        <taxon>Carnobacteriaceae</taxon>
        <taxon>Carnobacterium</taxon>
    </lineage>
</organism>
<reference evidence="7" key="1">
    <citation type="submission" date="2016-10" db="EMBL/GenBank/DDBJ databases">
        <authorList>
            <person name="Varghese N."/>
            <person name="Submissions S."/>
        </authorList>
    </citation>
    <scope>NUCLEOTIDE SEQUENCE [LARGE SCALE GENOMIC DNA]</scope>
    <source>
        <strain evidence="7">MPL-11</strain>
    </source>
</reference>
<evidence type="ECO:0000256" key="2">
    <source>
        <dbReference type="ARBA" id="ARBA00022448"/>
    </source>
</evidence>
<dbReference type="SUPFAM" id="SSF53850">
    <property type="entry name" value="Periplasmic binding protein-like II"/>
    <property type="match status" value="1"/>
</dbReference>
<accession>A0A1H0YAT0</accession>
<dbReference type="GO" id="GO:0055052">
    <property type="term" value="C:ATP-binding cassette (ABC) transporter complex, substrate-binding subunit-containing"/>
    <property type="evidence" value="ECO:0007669"/>
    <property type="project" value="TreeGrafter"/>
</dbReference>
<keyword evidence="4 5" id="KW-0732">Signal</keyword>
<keyword evidence="3 5" id="KW-0762">Sugar transport</keyword>
<protein>
    <recommendedName>
        <fullName evidence="5">Maltodextrin-binding protein</fullName>
    </recommendedName>
</protein>
<dbReference type="PANTHER" id="PTHR30061:SF50">
    <property type="entry name" value="MALTOSE_MALTODEXTRIN-BINDING PERIPLASMIC PROTEIN"/>
    <property type="match status" value="1"/>
</dbReference>
<dbReference type="AlphaFoldDB" id="A0A1H0YAT0"/>
<evidence type="ECO:0000256" key="3">
    <source>
        <dbReference type="ARBA" id="ARBA00022597"/>
    </source>
</evidence>
<feature type="chain" id="PRO_5039743562" description="Maltodextrin-binding protein" evidence="5">
    <location>
        <begin position="23"/>
        <end position="427"/>
    </location>
</feature>
<dbReference type="PANTHER" id="PTHR30061">
    <property type="entry name" value="MALTOSE-BINDING PERIPLASMIC PROTEIN"/>
    <property type="match status" value="1"/>
</dbReference>
<dbReference type="PRINTS" id="PR00181">
    <property type="entry name" value="MALTOSEBP"/>
</dbReference>
<comment type="subcellular location">
    <subcellularLocation>
        <location evidence="5">Cell membrane</location>
        <topology evidence="5">Lipid-anchor</topology>
    </subcellularLocation>
</comment>
<evidence type="ECO:0000313" key="6">
    <source>
        <dbReference type="EMBL" id="SDQ12222.1"/>
    </source>
</evidence>
<evidence type="ECO:0000313" key="7">
    <source>
        <dbReference type="Proteomes" id="UP000199481"/>
    </source>
</evidence>
<evidence type="ECO:0000256" key="4">
    <source>
        <dbReference type="ARBA" id="ARBA00022729"/>
    </source>
</evidence>
<dbReference type="PROSITE" id="PS51257">
    <property type="entry name" value="PROKAR_LIPOPROTEIN"/>
    <property type="match status" value="1"/>
</dbReference>
<proteinExistence type="inferred from homology"/>
<dbReference type="EMBL" id="FNJW01000008">
    <property type="protein sequence ID" value="SDQ12222.1"/>
    <property type="molecule type" value="Genomic_DNA"/>
</dbReference>
<sequence length="427" mass="46477">MKKTGWKKYVLGLVSASALVLAACGSGEEATETSSSTGGKDAGEDTTLQISVDQGYVDYVEDIKGAFEEEHGVTIEVTERDMFEQLEALPLDGPAGNAPDIMMAAYDRMGSLGQQGHIAEVTLGNDDQYDDTDRAQVTLDGKIYGAPSVIETLVLYYNTDLLDEAPQTFADLEALSKDDQFAFDGEKGKNTGFLAKWTDFYFTYGLVAGYGGYIFGEDGTDPTDIGLNNEGAVEAIEYATDWFQNTWPQGMQDVTSADAFITDQYLNGKVGAFIGGPWQAADLKDAGVNYGVSTIPTLNNDEAYEAFGGGKGWVVSNYSENKDLGQEWLDYVTNTENQNKFYDATNEVPANQESRVYVTGKNDELTTAVINQYKDAQPMPNIPEMAEVWTGAENMLFDAASGNKTPQESADDSAKLIKESIEQKYTN</sequence>
<feature type="signal peptide" evidence="5">
    <location>
        <begin position="1"/>
        <end position="22"/>
    </location>
</feature>
<keyword evidence="7" id="KW-1185">Reference proteome</keyword>
<evidence type="ECO:0000256" key="1">
    <source>
        <dbReference type="ARBA" id="ARBA00008520"/>
    </source>
</evidence>
<keyword evidence="5" id="KW-0472">Membrane</keyword>
<dbReference type="GO" id="GO:0042956">
    <property type="term" value="P:maltodextrin transmembrane transport"/>
    <property type="evidence" value="ECO:0007669"/>
    <property type="project" value="TreeGrafter"/>
</dbReference>
<evidence type="ECO:0000256" key="5">
    <source>
        <dbReference type="RuleBase" id="RU365005"/>
    </source>
</evidence>
<keyword evidence="5" id="KW-0449">Lipoprotein</keyword>
<dbReference type="GO" id="GO:1901982">
    <property type="term" value="F:maltose binding"/>
    <property type="evidence" value="ECO:0007669"/>
    <property type="project" value="TreeGrafter"/>
</dbReference>
<comment type="similarity">
    <text evidence="1 5">Belongs to the bacterial solute-binding protein 1 family.</text>
</comment>
<dbReference type="OrthoDB" id="9766758at2"/>